<reference evidence="2 3" key="1">
    <citation type="submission" date="2019-10" db="EMBL/GenBank/DDBJ databases">
        <authorList>
            <person name="Palmer J.M."/>
        </authorList>
    </citation>
    <scope>NUCLEOTIDE SEQUENCE [LARGE SCALE GENOMIC DNA]</scope>
    <source>
        <strain evidence="2 3">TWF694</strain>
    </source>
</reference>
<feature type="region of interest" description="Disordered" evidence="1">
    <location>
        <begin position="188"/>
        <end position="210"/>
    </location>
</feature>
<feature type="region of interest" description="Disordered" evidence="1">
    <location>
        <begin position="104"/>
        <end position="125"/>
    </location>
</feature>
<evidence type="ECO:0000313" key="2">
    <source>
        <dbReference type="EMBL" id="KAK6529056.1"/>
    </source>
</evidence>
<name>A0AAV9X025_9PEZI</name>
<gene>
    <name evidence="2" type="ORF">TWF694_004274</name>
</gene>
<accession>A0AAV9X025</accession>
<feature type="compositionally biased region" description="Polar residues" evidence="1">
    <location>
        <begin position="14"/>
        <end position="26"/>
    </location>
</feature>
<feature type="region of interest" description="Disordered" evidence="1">
    <location>
        <begin position="334"/>
        <end position="362"/>
    </location>
</feature>
<dbReference type="EMBL" id="JAVHJO010000014">
    <property type="protein sequence ID" value="KAK6529056.1"/>
    <property type="molecule type" value="Genomic_DNA"/>
</dbReference>
<protein>
    <submittedName>
        <fullName evidence="2">Uncharacterized protein</fullName>
    </submittedName>
</protein>
<feature type="region of interest" description="Disordered" evidence="1">
    <location>
        <begin position="1"/>
        <end position="45"/>
    </location>
</feature>
<dbReference type="Proteomes" id="UP001365542">
    <property type="component" value="Unassembled WGS sequence"/>
</dbReference>
<organism evidence="2 3">
    <name type="scientific">Orbilia ellipsospora</name>
    <dbReference type="NCBI Taxonomy" id="2528407"/>
    <lineage>
        <taxon>Eukaryota</taxon>
        <taxon>Fungi</taxon>
        <taxon>Dikarya</taxon>
        <taxon>Ascomycota</taxon>
        <taxon>Pezizomycotina</taxon>
        <taxon>Orbiliomycetes</taxon>
        <taxon>Orbiliales</taxon>
        <taxon>Orbiliaceae</taxon>
        <taxon>Orbilia</taxon>
    </lineage>
</organism>
<evidence type="ECO:0000256" key="1">
    <source>
        <dbReference type="SAM" id="MobiDB-lite"/>
    </source>
</evidence>
<feature type="compositionally biased region" description="Low complexity" evidence="1">
    <location>
        <begin position="1"/>
        <end position="13"/>
    </location>
</feature>
<feature type="compositionally biased region" description="Polar residues" evidence="1">
    <location>
        <begin position="188"/>
        <end position="201"/>
    </location>
</feature>
<proteinExistence type="predicted"/>
<evidence type="ECO:0000313" key="3">
    <source>
        <dbReference type="Proteomes" id="UP001365542"/>
    </source>
</evidence>
<comment type="caution">
    <text evidence="2">The sequence shown here is derived from an EMBL/GenBank/DDBJ whole genome shotgun (WGS) entry which is preliminary data.</text>
</comment>
<sequence>MPKSTSNSSSSQSGDDTLSHATSQLHIRSPDPFQPLPTDSGLQFQTKHIANGVRYSPSPFFASLEPPPVLHPSEAAYPSYEGYEYATQTSGLEPSLYEEFLQGYTTPTDNQDPPRRSFGGTNTQGSVTYPMFSPEGPLHTFPQSFQQQLPQHYQHMSYMANQRLDANSVRRERWIEQQQQLLPEKFSYGSQHSTASGWETSSDFDDRSSMRGTQSDVYVFPSEPENPFLSNRGKARFDNEGGIRHLYRPINNLSTFNKKLHAEAVTFQFPVRNRLEEDTRFKPSLLQKRTEIENLPGMYRPRSHGETQKTPTKSLVSGDRATFWEFEHHPSLEHSPIVDQSEKVKSEKTQDSEQLETKSITESELAEKHSIFQNPAAVEALRAEARKRIQDQFKAQVAKKFEESQKVIEPVSIMNDAYLRMNKLGLLAHPALKLGLIHGKADTRNVHEKFGELINSIRMEETYQMDQHVELSESLLIDLNLTYWNLIISEDKELKPIRTPFDIMGVPMPEPYGDFTNKYGISQRCIAKHFPQRVFVKETGPLSNDPMTREIQLRKGAWSTMGRYRQYVNHPLYGNLDSATSKTEAFDFQFRVKPAHWTPPKGYERNFPSAERWEEISIIKTFHQALTVQQHLYLSFLNLGPTFSIYWFFFTMAKEREAMIVRAFNYTMNMSSDDGHEWVDSDWAELTNEEKRGRESNLPRDQLKFNLSDYRNEDETGFPVQFGRDMYKGITIKINDNPPLPRNPPEKNMASYSLFCHELHPYYLARDPACLYKLINTCLINPDLENFPAEPEALGENYFWKPAISVKDPNKVDLGPQLDRSLPYLPGIPLGANIKHRVQADRTFFYSAFFYNLLTVFRDHRDEKVWFYGNGVPDRYDPNDPPPMLGQRRNKYPRREKWIEGSEIEKHVIQLQHLADILNMGICIDKWIPEDDVEEEERPEKPELETWFGAKRANVNQRAASPLLK</sequence>
<dbReference type="AlphaFoldDB" id="A0AAV9X025"/>
<feature type="compositionally biased region" description="Basic and acidic residues" evidence="1">
    <location>
        <begin position="340"/>
        <end position="362"/>
    </location>
</feature>
<keyword evidence="3" id="KW-1185">Reference proteome</keyword>